<dbReference type="Pfam" id="PF01098">
    <property type="entry name" value="FTSW_RODA_SPOVE"/>
    <property type="match status" value="1"/>
</dbReference>
<keyword evidence="3" id="KW-0808">Transferase</keyword>
<evidence type="ECO:0000256" key="16">
    <source>
        <dbReference type="SAM" id="MobiDB-lite"/>
    </source>
</evidence>
<evidence type="ECO:0000256" key="4">
    <source>
        <dbReference type="ARBA" id="ARBA00022692"/>
    </source>
</evidence>
<evidence type="ECO:0000256" key="5">
    <source>
        <dbReference type="ARBA" id="ARBA00022960"/>
    </source>
</evidence>
<feature type="transmembrane region" description="Helical" evidence="17">
    <location>
        <begin position="287"/>
        <end position="308"/>
    </location>
</feature>
<evidence type="ECO:0000313" key="18">
    <source>
        <dbReference type="EMBL" id="NHM01828.1"/>
    </source>
</evidence>
<feature type="transmembrane region" description="Helical" evidence="17">
    <location>
        <begin position="107"/>
        <end position="133"/>
    </location>
</feature>
<dbReference type="Proteomes" id="UP000800984">
    <property type="component" value="Unassembled WGS sequence"/>
</dbReference>
<keyword evidence="19" id="KW-1185">Reference proteome</keyword>
<evidence type="ECO:0000256" key="11">
    <source>
        <dbReference type="ARBA" id="ARBA00038053"/>
    </source>
</evidence>
<comment type="subcellular location">
    <subcellularLocation>
        <location evidence="1">Membrane</location>
        <topology evidence="1">Multi-pass membrane protein</topology>
    </subcellularLocation>
</comment>
<reference evidence="18 19" key="1">
    <citation type="submission" date="2020-02" db="EMBL/GenBank/DDBJ databases">
        <authorList>
            <person name="Chen W.-M."/>
        </authorList>
    </citation>
    <scope>NUCLEOTIDE SEQUENCE [LARGE SCALE GENOMIC DNA]</scope>
    <source>
        <strain evidence="18 19">KDG-16</strain>
    </source>
</reference>
<accession>A0ABX0I6M5</accession>
<evidence type="ECO:0000256" key="1">
    <source>
        <dbReference type="ARBA" id="ARBA00004141"/>
    </source>
</evidence>
<feature type="transmembrane region" description="Helical" evidence="17">
    <location>
        <begin position="13"/>
        <end position="32"/>
    </location>
</feature>
<dbReference type="PANTHER" id="PTHR30474">
    <property type="entry name" value="CELL CYCLE PROTEIN"/>
    <property type="match status" value="1"/>
</dbReference>
<evidence type="ECO:0000256" key="15">
    <source>
        <dbReference type="ARBA" id="ARBA00049902"/>
    </source>
</evidence>
<evidence type="ECO:0000256" key="8">
    <source>
        <dbReference type="ARBA" id="ARBA00023136"/>
    </source>
</evidence>
<evidence type="ECO:0000256" key="10">
    <source>
        <dbReference type="ARBA" id="ARBA00033270"/>
    </source>
</evidence>
<evidence type="ECO:0000256" key="17">
    <source>
        <dbReference type="SAM" id="Phobius"/>
    </source>
</evidence>
<feature type="transmembrane region" description="Helical" evidence="17">
    <location>
        <begin position="44"/>
        <end position="66"/>
    </location>
</feature>
<evidence type="ECO:0000256" key="7">
    <source>
        <dbReference type="ARBA" id="ARBA00022989"/>
    </source>
</evidence>
<keyword evidence="7 17" id="KW-1133">Transmembrane helix</keyword>
<protein>
    <recommendedName>
        <fullName evidence="12">Probable peptidoglycan glycosyltransferase FtsW</fullName>
        <ecNumber evidence="14">2.4.99.28</ecNumber>
    </recommendedName>
    <alternativeName>
        <fullName evidence="13">Cell division protein FtsW</fullName>
    </alternativeName>
    <alternativeName>
        <fullName evidence="10">Cell wall polymerase</fullName>
    </alternativeName>
    <alternativeName>
        <fullName evidence="9">Peptidoglycan polymerase</fullName>
    </alternativeName>
</protein>
<comment type="caution">
    <text evidence="18">The sequence shown here is derived from an EMBL/GenBank/DDBJ whole genome shotgun (WGS) entry which is preliminary data.</text>
</comment>
<evidence type="ECO:0000256" key="3">
    <source>
        <dbReference type="ARBA" id="ARBA00022679"/>
    </source>
</evidence>
<feature type="region of interest" description="Disordered" evidence="16">
    <location>
        <begin position="437"/>
        <end position="460"/>
    </location>
</feature>
<keyword evidence="6" id="KW-0573">Peptidoglycan synthesis</keyword>
<feature type="transmembrane region" description="Helical" evidence="17">
    <location>
        <begin position="192"/>
        <end position="211"/>
    </location>
</feature>
<proteinExistence type="inferred from homology"/>
<dbReference type="PANTHER" id="PTHR30474:SF2">
    <property type="entry name" value="PEPTIDOGLYCAN GLYCOSYLTRANSFERASE FTSW-RELATED"/>
    <property type="match status" value="1"/>
</dbReference>
<gene>
    <name evidence="18" type="ORF">G4D72_06870</name>
</gene>
<comment type="similarity">
    <text evidence="11">Belongs to the SEDS family. FtsW subfamily.</text>
</comment>
<dbReference type="InterPro" id="IPR001182">
    <property type="entry name" value="FtsW/RodA"/>
</dbReference>
<comment type="catalytic activity">
    <reaction evidence="15">
        <text>[GlcNAc-(1-&gt;4)-Mur2Ac(oyl-L-Ala-gamma-D-Glu-L-Lys-D-Ala-D-Ala)](n)-di-trans,octa-cis-undecaprenyl diphosphate + beta-D-GlcNAc-(1-&gt;4)-Mur2Ac(oyl-L-Ala-gamma-D-Glu-L-Lys-D-Ala-D-Ala)-di-trans,octa-cis-undecaprenyl diphosphate = [GlcNAc-(1-&gt;4)-Mur2Ac(oyl-L-Ala-gamma-D-Glu-L-Lys-D-Ala-D-Ala)](n+1)-di-trans,octa-cis-undecaprenyl diphosphate + di-trans,octa-cis-undecaprenyl diphosphate + H(+)</text>
        <dbReference type="Rhea" id="RHEA:23708"/>
        <dbReference type="Rhea" id="RHEA-COMP:9602"/>
        <dbReference type="Rhea" id="RHEA-COMP:9603"/>
        <dbReference type="ChEBI" id="CHEBI:15378"/>
        <dbReference type="ChEBI" id="CHEBI:58405"/>
        <dbReference type="ChEBI" id="CHEBI:60033"/>
        <dbReference type="ChEBI" id="CHEBI:78435"/>
        <dbReference type="EC" id="2.4.99.28"/>
    </reaction>
</comment>
<evidence type="ECO:0000256" key="13">
    <source>
        <dbReference type="ARBA" id="ARBA00041418"/>
    </source>
</evidence>
<dbReference type="RefSeq" id="WP_166076917.1">
    <property type="nucleotide sequence ID" value="NZ_JAAJBT010000003.1"/>
</dbReference>
<feature type="transmembrane region" description="Helical" evidence="17">
    <location>
        <begin position="153"/>
        <end position="185"/>
    </location>
</feature>
<evidence type="ECO:0000256" key="14">
    <source>
        <dbReference type="ARBA" id="ARBA00044770"/>
    </source>
</evidence>
<evidence type="ECO:0000256" key="12">
    <source>
        <dbReference type="ARBA" id="ARBA00041185"/>
    </source>
</evidence>
<keyword evidence="8 17" id="KW-0472">Membrane</keyword>
<sequence length="460" mass="51029">MNKIVSELKGDKTIWAVIVLLAIVSFLPVYSASTNLVYTVGNGGTTFGIILKHFVHLGIGLGIVFWVHKLHFEKFKKYSIFGMLIVIPLLVYTQLQGKVIGGANASRWINIPFIGMSFQTSTLAFTVLMVYVARTLTKLKEASYTFQDSVVKIWLPVSAVLICILPSNFSTTALMFAMVCMLLFIGQYPLKYLGVIIASGIALLMLVFLLSKAFPGHKLFNRVATWEKRIENFTTDKPDEDKYQIENAKIAIAVGKINGVGPGKSIQKNFLPQSSSDFIFAIIVEEYGLIGGFTLVFFYMLLFFRFLIRANKTNNLFGKLLIIGLGFPIIIQALINMGVAVELLPVTGQPLPLISSGGTSIWMTCLSLGIILSVTKKEDEIAADLKDLQDREAALQRIIDREVSVMNDESSSTSISEEEKKVNDMKYAIRESLKQENELDNEGDSLVNGQNPMHAVLNKK</sequence>
<name>A0ABX0I6M5_9FLAO</name>
<keyword evidence="5" id="KW-0133">Cell shape</keyword>
<dbReference type="EMBL" id="JAAJBT010000003">
    <property type="protein sequence ID" value="NHM01828.1"/>
    <property type="molecule type" value="Genomic_DNA"/>
</dbReference>
<evidence type="ECO:0000256" key="6">
    <source>
        <dbReference type="ARBA" id="ARBA00022984"/>
    </source>
</evidence>
<feature type="transmembrane region" description="Helical" evidence="17">
    <location>
        <begin position="353"/>
        <end position="374"/>
    </location>
</feature>
<keyword evidence="4 17" id="KW-0812">Transmembrane</keyword>
<evidence type="ECO:0000256" key="9">
    <source>
        <dbReference type="ARBA" id="ARBA00032370"/>
    </source>
</evidence>
<keyword evidence="2" id="KW-0328">Glycosyltransferase</keyword>
<feature type="transmembrane region" description="Helical" evidence="17">
    <location>
        <begin position="320"/>
        <end position="341"/>
    </location>
</feature>
<evidence type="ECO:0000313" key="19">
    <source>
        <dbReference type="Proteomes" id="UP000800984"/>
    </source>
</evidence>
<evidence type="ECO:0000256" key="2">
    <source>
        <dbReference type="ARBA" id="ARBA00022676"/>
    </source>
</evidence>
<dbReference type="EC" id="2.4.99.28" evidence="14"/>
<organism evidence="18 19">
    <name type="scientific">Flavobacterium difficile</name>
    <dbReference type="NCBI Taxonomy" id="2709659"/>
    <lineage>
        <taxon>Bacteria</taxon>
        <taxon>Pseudomonadati</taxon>
        <taxon>Bacteroidota</taxon>
        <taxon>Flavobacteriia</taxon>
        <taxon>Flavobacteriales</taxon>
        <taxon>Flavobacteriaceae</taxon>
        <taxon>Flavobacterium</taxon>
    </lineage>
</organism>